<dbReference type="OrthoDB" id="10356977at2759"/>
<evidence type="ECO:0000313" key="1">
    <source>
        <dbReference type="EMBL" id="PIC54040.1"/>
    </source>
</evidence>
<sequence>MQKIDEIRQVLRRVSENRDSQNYSTPHPAYLIWNSKTISGASLDPSTASRILGNPDFQISGNSENAILENSGNLPENIVSENKKKPENTEKCVFCAGSDHKSIDCLIYWNSNVRRKRISSQKRCLSCLEPKCAPSHTTCPRQNAECSLCSSASRKYFHHSFLCNFYSIEKPTEAMKAKRVIEIAPGPE</sequence>
<gene>
    <name evidence="1" type="primary">Cnig_chr_I.g3462</name>
    <name evidence="1" type="ORF">B9Z55_003462</name>
</gene>
<dbReference type="AlphaFoldDB" id="A0A2G5VQS5"/>
<dbReference type="Proteomes" id="UP000230233">
    <property type="component" value="Chromosome I"/>
</dbReference>
<keyword evidence="2" id="KW-1185">Reference proteome</keyword>
<proteinExistence type="predicted"/>
<dbReference type="EMBL" id="PDUG01000001">
    <property type="protein sequence ID" value="PIC54040.1"/>
    <property type="molecule type" value="Genomic_DNA"/>
</dbReference>
<reference evidence="2" key="1">
    <citation type="submission" date="2017-10" db="EMBL/GenBank/DDBJ databases">
        <title>Rapid genome shrinkage in a self-fertile nematode reveals novel sperm competition proteins.</title>
        <authorList>
            <person name="Yin D."/>
            <person name="Schwarz E.M."/>
            <person name="Thomas C.G."/>
            <person name="Felde R.L."/>
            <person name="Korf I.F."/>
            <person name="Cutter A.D."/>
            <person name="Schartner C.M."/>
            <person name="Ralston E.J."/>
            <person name="Meyer B.J."/>
            <person name="Haag E.S."/>
        </authorList>
    </citation>
    <scope>NUCLEOTIDE SEQUENCE [LARGE SCALE GENOMIC DNA]</scope>
    <source>
        <strain evidence="2">JU1422</strain>
    </source>
</reference>
<organism evidence="1 2">
    <name type="scientific">Caenorhabditis nigoni</name>
    <dbReference type="NCBI Taxonomy" id="1611254"/>
    <lineage>
        <taxon>Eukaryota</taxon>
        <taxon>Metazoa</taxon>
        <taxon>Ecdysozoa</taxon>
        <taxon>Nematoda</taxon>
        <taxon>Chromadorea</taxon>
        <taxon>Rhabditida</taxon>
        <taxon>Rhabditina</taxon>
        <taxon>Rhabditomorpha</taxon>
        <taxon>Rhabditoidea</taxon>
        <taxon>Rhabditidae</taxon>
        <taxon>Peloderinae</taxon>
        <taxon>Caenorhabditis</taxon>
    </lineage>
</organism>
<comment type="caution">
    <text evidence="1">The sequence shown here is derived from an EMBL/GenBank/DDBJ whole genome shotgun (WGS) entry which is preliminary data.</text>
</comment>
<protein>
    <submittedName>
        <fullName evidence="1">Uncharacterized protein</fullName>
    </submittedName>
</protein>
<evidence type="ECO:0000313" key="2">
    <source>
        <dbReference type="Proteomes" id="UP000230233"/>
    </source>
</evidence>
<name>A0A2G5VQS5_9PELO</name>
<accession>A0A2G5VQS5</accession>